<evidence type="ECO:0000313" key="2">
    <source>
        <dbReference type="Proteomes" id="UP000654345"/>
    </source>
</evidence>
<keyword evidence="2" id="KW-1185">Reference proteome</keyword>
<name>A0ABQ3V3Y4_9CHLR</name>
<evidence type="ECO:0000313" key="1">
    <source>
        <dbReference type="EMBL" id="GHO59671.1"/>
    </source>
</evidence>
<dbReference type="EMBL" id="BNJG01000003">
    <property type="protein sequence ID" value="GHO59671.1"/>
    <property type="molecule type" value="Genomic_DNA"/>
</dbReference>
<comment type="caution">
    <text evidence="1">The sequence shown here is derived from an EMBL/GenBank/DDBJ whole genome shotgun (WGS) entry which is preliminary data.</text>
</comment>
<evidence type="ECO:0008006" key="3">
    <source>
        <dbReference type="Google" id="ProtNLM"/>
    </source>
</evidence>
<dbReference type="RefSeq" id="WP_201375838.1">
    <property type="nucleotide sequence ID" value="NZ_BNJG01000003.1"/>
</dbReference>
<reference evidence="1 2" key="1">
    <citation type="journal article" date="2021" name="Int. J. Syst. Evol. Microbiol.">
        <title>Reticulibacter mediterranei gen. nov., sp. nov., within the new family Reticulibacteraceae fam. nov., and Ktedonospora formicarum gen. nov., sp. nov., Ktedonobacter robiniae sp. nov., Dictyobacter formicarum sp. nov. and Dictyobacter arantiisoli sp. nov., belonging to the class Ktedonobacteria.</title>
        <authorList>
            <person name="Yabe S."/>
            <person name="Zheng Y."/>
            <person name="Wang C.M."/>
            <person name="Sakai Y."/>
            <person name="Abe K."/>
            <person name="Yokota A."/>
            <person name="Donadio S."/>
            <person name="Cavaletti L."/>
            <person name="Monciardini P."/>
        </authorList>
    </citation>
    <scope>NUCLEOTIDE SEQUENCE [LARGE SCALE GENOMIC DNA]</scope>
    <source>
        <strain evidence="1 2">SOSP1-30</strain>
    </source>
</reference>
<proteinExistence type="predicted"/>
<accession>A0ABQ3V3Y4</accession>
<dbReference type="Proteomes" id="UP000654345">
    <property type="component" value="Unassembled WGS sequence"/>
</dbReference>
<protein>
    <recommendedName>
        <fullName evidence="3">YokE-like PH domain-containing protein</fullName>
    </recommendedName>
</protein>
<organism evidence="1 2">
    <name type="scientific">Ktedonobacter robiniae</name>
    <dbReference type="NCBI Taxonomy" id="2778365"/>
    <lineage>
        <taxon>Bacteria</taxon>
        <taxon>Bacillati</taxon>
        <taxon>Chloroflexota</taxon>
        <taxon>Ktedonobacteria</taxon>
        <taxon>Ktedonobacterales</taxon>
        <taxon>Ktedonobacteraceae</taxon>
        <taxon>Ktedonobacter</taxon>
    </lineage>
</organism>
<gene>
    <name evidence="1" type="ORF">KSB_81460</name>
</gene>
<sequence>MSEQQPGEIPTKNNSGSTINARAVLDAVQAGQIEQAWKAIRPQKRRFHDNNILVLLPEGFIDYNPLNNDVIRRVVVINYSEVERMTVTFSPPLGNDLLSLLGLFMIRKINLNTENDIPQRSGSFEFTIYLKKGIREEWCPRQLFGEPYDIVRRITDDYQRYRRLYGLDD</sequence>